<reference evidence="2 3" key="1">
    <citation type="journal article" date="2014" name="Nat. Commun.">
        <title>Molecular traces of alternative social organization in a termite genome.</title>
        <authorList>
            <person name="Terrapon N."/>
            <person name="Li C."/>
            <person name="Robertson H.M."/>
            <person name="Ji L."/>
            <person name="Meng X."/>
            <person name="Booth W."/>
            <person name="Chen Z."/>
            <person name="Childers C.P."/>
            <person name="Glastad K.M."/>
            <person name="Gokhale K."/>
            <person name="Gowin J."/>
            <person name="Gronenberg W."/>
            <person name="Hermansen R.A."/>
            <person name="Hu H."/>
            <person name="Hunt B.G."/>
            <person name="Huylmans A.K."/>
            <person name="Khalil S.M."/>
            <person name="Mitchell R.D."/>
            <person name="Munoz-Torres M.C."/>
            <person name="Mustard J.A."/>
            <person name="Pan H."/>
            <person name="Reese J.T."/>
            <person name="Scharf M.E."/>
            <person name="Sun F."/>
            <person name="Vogel H."/>
            <person name="Xiao J."/>
            <person name="Yang W."/>
            <person name="Yang Z."/>
            <person name="Yang Z."/>
            <person name="Zhou J."/>
            <person name="Zhu J."/>
            <person name="Brent C.S."/>
            <person name="Elsik C.G."/>
            <person name="Goodisman M.A."/>
            <person name="Liberles D.A."/>
            <person name="Roe R.M."/>
            <person name="Vargo E.L."/>
            <person name="Vilcinskas A."/>
            <person name="Wang J."/>
            <person name="Bornberg-Bauer E."/>
            <person name="Korb J."/>
            <person name="Zhang G."/>
            <person name="Liebig J."/>
        </authorList>
    </citation>
    <scope>NUCLEOTIDE SEQUENCE [LARGE SCALE GENOMIC DNA]</scope>
    <source>
        <tissue evidence="2">Whole organism</tissue>
    </source>
</reference>
<dbReference type="STRING" id="136037.A0A067RCM2"/>
<name>A0A067RCM2_ZOONE</name>
<dbReference type="InterPro" id="IPR050357">
    <property type="entry name" value="Arrestin_domain-protein"/>
</dbReference>
<evidence type="ECO:0000313" key="2">
    <source>
        <dbReference type="EMBL" id="KDR21606.1"/>
    </source>
</evidence>
<evidence type="ECO:0000259" key="1">
    <source>
        <dbReference type="SMART" id="SM01017"/>
    </source>
</evidence>
<dbReference type="GO" id="GO:0015031">
    <property type="term" value="P:protein transport"/>
    <property type="evidence" value="ECO:0007669"/>
    <property type="project" value="TreeGrafter"/>
</dbReference>
<dbReference type="eggNOG" id="KOG3780">
    <property type="taxonomic scope" value="Eukaryota"/>
</dbReference>
<dbReference type="InParanoid" id="A0A067RCM2"/>
<dbReference type="AlphaFoldDB" id="A0A067RCM2"/>
<dbReference type="InterPro" id="IPR014752">
    <property type="entry name" value="Arrestin-like_C"/>
</dbReference>
<evidence type="ECO:0000313" key="3">
    <source>
        <dbReference type="Proteomes" id="UP000027135"/>
    </source>
</evidence>
<dbReference type="InterPro" id="IPR011022">
    <property type="entry name" value="Arrestin_C-like"/>
</dbReference>
<accession>A0A067RCM2</accession>
<keyword evidence="3" id="KW-1185">Reference proteome</keyword>
<dbReference type="Gene3D" id="2.60.40.640">
    <property type="match status" value="1"/>
</dbReference>
<protein>
    <submittedName>
        <fullName evidence="2">Arrestin domain-containing protein 2</fullName>
    </submittedName>
</protein>
<dbReference type="GO" id="GO:0005737">
    <property type="term" value="C:cytoplasm"/>
    <property type="evidence" value="ECO:0007669"/>
    <property type="project" value="TreeGrafter"/>
</dbReference>
<proteinExistence type="predicted"/>
<dbReference type="EMBL" id="KK852547">
    <property type="protein sequence ID" value="KDR21606.1"/>
    <property type="molecule type" value="Genomic_DNA"/>
</dbReference>
<dbReference type="Pfam" id="PF02752">
    <property type="entry name" value="Arrestin_C"/>
    <property type="match status" value="1"/>
</dbReference>
<dbReference type="PANTHER" id="PTHR11188:SF176">
    <property type="entry name" value="ARRESTIN DOMAIN-CONTAINING PROTEIN 1"/>
    <property type="match status" value="1"/>
</dbReference>
<dbReference type="InterPro" id="IPR014756">
    <property type="entry name" value="Ig_E-set"/>
</dbReference>
<sequence>MDKGDCGLQSAVAFFTVNDILDLNEIPKCRKPRTYWAQQDGRRLFCFKCRSISAVLNIPRRGFVSGEKILINAEINNLRSKPISYVKATLVQVIKYNHKTGHRKIKRIVAEVLRGSVMPYESQVWKEEPLHIPPVAASKLVHCSLMDIRYILYLQVCSPKMATGKTIKLLKVPVIIGTVPLRQQQQQQELEEDKGGPLLSGTSLPAPISEPCVFGPYSITDVYGQDGVQITFTPLYATYSVRRDRVLELDN</sequence>
<organism evidence="2 3">
    <name type="scientific">Zootermopsis nevadensis</name>
    <name type="common">Dampwood termite</name>
    <dbReference type="NCBI Taxonomy" id="136037"/>
    <lineage>
        <taxon>Eukaryota</taxon>
        <taxon>Metazoa</taxon>
        <taxon>Ecdysozoa</taxon>
        <taxon>Arthropoda</taxon>
        <taxon>Hexapoda</taxon>
        <taxon>Insecta</taxon>
        <taxon>Pterygota</taxon>
        <taxon>Neoptera</taxon>
        <taxon>Polyneoptera</taxon>
        <taxon>Dictyoptera</taxon>
        <taxon>Blattodea</taxon>
        <taxon>Blattoidea</taxon>
        <taxon>Termitoidae</taxon>
        <taxon>Termopsidae</taxon>
        <taxon>Zootermopsis</taxon>
    </lineage>
</organism>
<dbReference type="Proteomes" id="UP000027135">
    <property type="component" value="Unassembled WGS sequence"/>
</dbReference>
<dbReference type="OMA" id="PISEPCV"/>
<dbReference type="PANTHER" id="PTHR11188">
    <property type="entry name" value="ARRESTIN DOMAIN CONTAINING PROTEIN"/>
    <property type="match status" value="1"/>
</dbReference>
<feature type="domain" description="Arrestin C-terminal-like" evidence="1">
    <location>
        <begin position="48"/>
        <end position="181"/>
    </location>
</feature>
<dbReference type="SUPFAM" id="SSF81296">
    <property type="entry name" value="E set domains"/>
    <property type="match status" value="1"/>
</dbReference>
<dbReference type="SMART" id="SM01017">
    <property type="entry name" value="Arrestin_C"/>
    <property type="match status" value="1"/>
</dbReference>
<gene>
    <name evidence="2" type="ORF">L798_03514</name>
</gene>